<proteinExistence type="predicted"/>
<accession>A0AAD2G746</accession>
<keyword evidence="4" id="KW-1185">Reference proteome</keyword>
<dbReference type="Proteomes" id="UP001295423">
    <property type="component" value="Unassembled WGS sequence"/>
</dbReference>
<name>A0AAD2G746_9STRA</name>
<sequence>MILLSLFSPHWWLLGLSILSLSSSSSSSSDNSGTDNKNDGLLLIDKYLKPFDLELHNFPDTGRGIRTLVDRSPGDILLQVPVEDTIIADINNVTKTSRNEYYNSLSQEQQLALTVLYHLRSGGDDQRDDNHRHPYVSTILPKEHYAIWNLPESIWDDLELPRCYRETLLATRQMVQAFAYSSLAKDGGGSGSYDDRVWAFSMVRSRSIAVPELEPSTMNTNQEQQDESSTVPIALIPGLDLFNHQLNAGTLLQQQQQKQNSNDDGDTTTINTWTLTSAKSYSAGDQIHLSYGDEKDNWKLLLTYGFCLPKGKVDPIIFWTWQDLLEAAGAVRPEIFPVRVQQSLVQHPQLYETYTVLSEQRATFSYNGKTKEPRESLVTGLQMMENLAVQLVGEQPRENESLGNDILKHLLENRRSELKTSIESVRSALLQIKEESSSSSSSSKGSPATNNKEWLPFLSSLKLVLEEESKCIK</sequence>
<dbReference type="PANTHER" id="PTHR13271">
    <property type="entry name" value="UNCHARACTERIZED PUTATIVE METHYLTRANSFERASE"/>
    <property type="match status" value="1"/>
</dbReference>
<comment type="caution">
    <text evidence="3">The sequence shown here is derived from an EMBL/GenBank/DDBJ whole genome shotgun (WGS) entry which is preliminary data.</text>
</comment>
<feature type="region of interest" description="Disordered" evidence="1">
    <location>
        <begin position="433"/>
        <end position="452"/>
    </location>
</feature>
<protein>
    <recommendedName>
        <fullName evidence="5">SET domain-containing protein</fullName>
    </recommendedName>
</protein>
<evidence type="ECO:0000256" key="2">
    <source>
        <dbReference type="SAM" id="SignalP"/>
    </source>
</evidence>
<dbReference type="AlphaFoldDB" id="A0AAD2G746"/>
<feature type="signal peptide" evidence="2">
    <location>
        <begin position="1"/>
        <end position="27"/>
    </location>
</feature>
<dbReference type="InterPro" id="IPR050600">
    <property type="entry name" value="SETD3_SETD6_MTase"/>
</dbReference>
<dbReference type="CDD" id="cd10527">
    <property type="entry name" value="SET_LSMT"/>
    <property type="match status" value="1"/>
</dbReference>
<reference evidence="3" key="1">
    <citation type="submission" date="2023-08" db="EMBL/GenBank/DDBJ databases">
        <authorList>
            <person name="Audoor S."/>
            <person name="Bilcke G."/>
        </authorList>
    </citation>
    <scope>NUCLEOTIDE SEQUENCE</scope>
</reference>
<gene>
    <name evidence="3" type="ORF">CYCCA115_LOCUS20792</name>
</gene>
<dbReference type="Gene3D" id="3.90.1410.10">
    <property type="entry name" value="set domain protein methyltransferase, domain 1"/>
    <property type="match status" value="1"/>
</dbReference>
<evidence type="ECO:0000256" key="1">
    <source>
        <dbReference type="SAM" id="MobiDB-lite"/>
    </source>
</evidence>
<feature type="chain" id="PRO_5042001836" description="SET domain-containing protein" evidence="2">
    <location>
        <begin position="28"/>
        <end position="473"/>
    </location>
</feature>
<organism evidence="3 4">
    <name type="scientific">Cylindrotheca closterium</name>
    <dbReference type="NCBI Taxonomy" id="2856"/>
    <lineage>
        <taxon>Eukaryota</taxon>
        <taxon>Sar</taxon>
        <taxon>Stramenopiles</taxon>
        <taxon>Ochrophyta</taxon>
        <taxon>Bacillariophyta</taxon>
        <taxon>Bacillariophyceae</taxon>
        <taxon>Bacillariophycidae</taxon>
        <taxon>Bacillariales</taxon>
        <taxon>Bacillariaceae</taxon>
        <taxon>Cylindrotheca</taxon>
    </lineage>
</organism>
<evidence type="ECO:0000313" key="3">
    <source>
        <dbReference type="EMBL" id="CAJ1964785.1"/>
    </source>
</evidence>
<dbReference type="PANTHER" id="PTHR13271:SF137">
    <property type="entry name" value="SET DOMAIN-CONTAINING PROTEIN"/>
    <property type="match status" value="1"/>
</dbReference>
<keyword evidence="2" id="KW-0732">Signal</keyword>
<dbReference type="SUPFAM" id="SSF82199">
    <property type="entry name" value="SET domain"/>
    <property type="match status" value="1"/>
</dbReference>
<dbReference type="GO" id="GO:0016279">
    <property type="term" value="F:protein-lysine N-methyltransferase activity"/>
    <property type="evidence" value="ECO:0007669"/>
    <property type="project" value="TreeGrafter"/>
</dbReference>
<dbReference type="InterPro" id="IPR046341">
    <property type="entry name" value="SET_dom_sf"/>
</dbReference>
<dbReference type="EMBL" id="CAKOGP040002202">
    <property type="protein sequence ID" value="CAJ1964785.1"/>
    <property type="molecule type" value="Genomic_DNA"/>
</dbReference>
<evidence type="ECO:0008006" key="5">
    <source>
        <dbReference type="Google" id="ProtNLM"/>
    </source>
</evidence>
<evidence type="ECO:0000313" key="4">
    <source>
        <dbReference type="Proteomes" id="UP001295423"/>
    </source>
</evidence>